<evidence type="ECO:0000256" key="2">
    <source>
        <dbReference type="RuleBase" id="RU363015"/>
    </source>
</evidence>
<dbReference type="EMBL" id="CP011497">
    <property type="protein sequence ID" value="AKJ10639.1"/>
    <property type="molecule type" value="Genomic_DNA"/>
</dbReference>
<comment type="catalytic activity">
    <reaction evidence="2">
        <text>N(6)-(dimethylallyl)adenosine 5'-phosphate + H2O = N(6)-dimethylallyladenine + D-ribose 5-phosphate</text>
        <dbReference type="Rhea" id="RHEA:48560"/>
        <dbReference type="ChEBI" id="CHEBI:15377"/>
        <dbReference type="ChEBI" id="CHEBI:17660"/>
        <dbReference type="ChEBI" id="CHEBI:57526"/>
        <dbReference type="ChEBI" id="CHEBI:78346"/>
        <dbReference type="EC" id="3.2.2.n1"/>
    </reaction>
</comment>
<dbReference type="SUPFAM" id="SSF102405">
    <property type="entry name" value="MCP/YpsA-like"/>
    <property type="match status" value="1"/>
</dbReference>
<organism evidence="3 4">
    <name type="scientific">Streptomyces incarnatus</name>
    <dbReference type="NCBI Taxonomy" id="665007"/>
    <lineage>
        <taxon>Bacteria</taxon>
        <taxon>Bacillati</taxon>
        <taxon>Actinomycetota</taxon>
        <taxon>Actinomycetes</taxon>
        <taxon>Kitasatosporales</taxon>
        <taxon>Streptomycetaceae</taxon>
        <taxon>Streptomyces</taxon>
    </lineage>
</organism>
<dbReference type="EC" id="3.2.2.n1" evidence="2"/>
<evidence type="ECO:0000313" key="4">
    <source>
        <dbReference type="Proteomes" id="UP000035366"/>
    </source>
</evidence>
<comment type="similarity">
    <text evidence="1 2">Belongs to the LOG family.</text>
</comment>
<evidence type="ECO:0000256" key="1">
    <source>
        <dbReference type="ARBA" id="ARBA00006763"/>
    </source>
</evidence>
<proteinExistence type="inferred from homology"/>
<dbReference type="PANTHER" id="PTHR31223">
    <property type="entry name" value="LOG FAMILY PROTEIN YJL055W"/>
    <property type="match status" value="1"/>
</dbReference>
<comment type="catalytic activity">
    <reaction evidence="2">
        <text>9-ribosyl-trans-zeatin 5'-phosphate + H2O = trans-zeatin + D-ribose 5-phosphate</text>
        <dbReference type="Rhea" id="RHEA:48564"/>
        <dbReference type="ChEBI" id="CHEBI:15377"/>
        <dbReference type="ChEBI" id="CHEBI:16522"/>
        <dbReference type="ChEBI" id="CHEBI:78346"/>
        <dbReference type="ChEBI" id="CHEBI:87947"/>
        <dbReference type="EC" id="3.2.2.n1"/>
    </reaction>
</comment>
<dbReference type="InterPro" id="IPR005269">
    <property type="entry name" value="LOG"/>
</dbReference>
<dbReference type="Proteomes" id="UP000035366">
    <property type="component" value="Chromosome"/>
</dbReference>
<dbReference type="Pfam" id="PF03641">
    <property type="entry name" value="Lysine_decarbox"/>
    <property type="match status" value="1"/>
</dbReference>
<dbReference type="InterPro" id="IPR031100">
    <property type="entry name" value="LOG_fam"/>
</dbReference>
<gene>
    <name evidence="3" type="ORF">ABB07_11635</name>
</gene>
<sequence>MNICVFLSAADLDERYTRPAREFAELLGKGGHTLVWGGSDVGLMKVVADGVQEAGGRLLGVSVEFLANKARPGSDEMVVAADLAERKKLLLDKADAVVIMVGGTGTLDEATEILELKKHGRTDKPVVLLNTAGFYDGLKQQFRRMEDEGFLPRPLAELVFFAEEPVGALAYLEEQLGVH</sequence>
<accession>A0ABN4GDZ6</accession>
<dbReference type="Gene3D" id="3.40.50.450">
    <property type="match status" value="1"/>
</dbReference>
<keyword evidence="2" id="KW-0378">Hydrolase</keyword>
<evidence type="ECO:0000313" key="3">
    <source>
        <dbReference type="EMBL" id="AKJ10639.1"/>
    </source>
</evidence>
<dbReference type="RefSeq" id="WP_208898679.1">
    <property type="nucleotide sequence ID" value="NZ_CP011497.1"/>
</dbReference>
<name>A0ABN4GDZ6_9ACTN</name>
<keyword evidence="2" id="KW-0203">Cytokinin biosynthesis</keyword>
<dbReference type="NCBIfam" id="TIGR00730">
    <property type="entry name" value="Rossman fold protein, TIGR00730 family"/>
    <property type="match status" value="1"/>
</dbReference>
<dbReference type="PANTHER" id="PTHR31223:SF70">
    <property type="entry name" value="LOG FAMILY PROTEIN YJL055W"/>
    <property type="match status" value="1"/>
</dbReference>
<keyword evidence="4" id="KW-1185">Reference proteome</keyword>
<protein>
    <recommendedName>
        <fullName evidence="2">Cytokinin riboside 5'-monophosphate phosphoribohydrolase</fullName>
        <ecNumber evidence="2">3.2.2.n1</ecNumber>
    </recommendedName>
</protein>
<reference evidence="3 4" key="1">
    <citation type="journal article" date="2015" name="ISME J.">
        <title>Draft Genome Sequence of Streptomyces incarnatus NRRL8089, which Produces the Nucleoside Antibiotic Sinefungin.</title>
        <authorList>
            <person name="Oshima K."/>
            <person name="Hattori M."/>
            <person name="Shimizu H."/>
            <person name="Fukuda K."/>
            <person name="Nemoto M."/>
            <person name="Inagaki K."/>
            <person name="Tamura T."/>
        </authorList>
    </citation>
    <scope>NUCLEOTIDE SEQUENCE [LARGE SCALE GENOMIC DNA]</scope>
    <source>
        <strain evidence="3 4">NRRL 8089</strain>
    </source>
</reference>